<evidence type="ECO:0000256" key="1">
    <source>
        <dbReference type="ARBA" id="ARBA00004141"/>
    </source>
</evidence>
<keyword evidence="8" id="KW-1185">Reference proteome</keyword>
<dbReference type="PANTHER" id="PTHR10846:SF8">
    <property type="entry name" value="INNER MEMBRANE PROTEIN YRBG"/>
    <property type="match status" value="1"/>
</dbReference>
<dbReference type="Proteomes" id="UP001139199">
    <property type="component" value="Unassembled WGS sequence"/>
</dbReference>
<comment type="caution">
    <text evidence="7">The sequence shown here is derived from an EMBL/GenBank/DDBJ whole genome shotgun (WGS) entry which is preliminary data.</text>
</comment>
<dbReference type="GO" id="GO:0006874">
    <property type="term" value="P:intracellular calcium ion homeostasis"/>
    <property type="evidence" value="ECO:0007669"/>
    <property type="project" value="TreeGrafter"/>
</dbReference>
<dbReference type="InterPro" id="IPR004837">
    <property type="entry name" value="NaCa_Exmemb"/>
</dbReference>
<feature type="transmembrane region" description="Helical" evidence="5">
    <location>
        <begin position="164"/>
        <end position="183"/>
    </location>
</feature>
<dbReference type="GO" id="GO:0005886">
    <property type="term" value="C:plasma membrane"/>
    <property type="evidence" value="ECO:0007669"/>
    <property type="project" value="TreeGrafter"/>
</dbReference>
<feature type="domain" description="Sodium/calcium exchanger membrane region" evidence="6">
    <location>
        <begin position="169"/>
        <end position="313"/>
    </location>
</feature>
<dbReference type="PANTHER" id="PTHR10846">
    <property type="entry name" value="SODIUM/POTASSIUM/CALCIUM EXCHANGER"/>
    <property type="match status" value="1"/>
</dbReference>
<protein>
    <submittedName>
        <fullName evidence="7">Calcium/sodium antiporter</fullName>
    </submittedName>
</protein>
<comment type="subcellular location">
    <subcellularLocation>
        <location evidence="1">Membrane</location>
        <topology evidence="1">Multi-pass membrane protein</topology>
    </subcellularLocation>
</comment>
<evidence type="ECO:0000313" key="8">
    <source>
        <dbReference type="Proteomes" id="UP001139199"/>
    </source>
</evidence>
<keyword evidence="3 5" id="KW-1133">Transmembrane helix</keyword>
<sequence>MSLLLVILGFVLLVIGGEFLVRSSVALSFKFNISKMVIGMTVVSFATSAPELLVSLQAAMSGSPAIAINNVVGSNIANIGLVLGVTAMVSSIAVDKSFYKLNWPVMMLFSIVLYYFLKNDNLLSAIEGGILFAGLVVFLFILIKNAKQEQEAIPEEVDDKLAHTSNFKIVIWLLIGAVALYFGSEWLVEGSKTIARSIGVNEAVIGVSLIAIGTSVPELAASVIAAAKQEKAISLGNLIGSNIFNIASVLGLTSIIKPIPVTEPQILSSDFFWMLGFAAVLIPLVFLPKRLQISRVKGFVLVLAYGVFMFLVFTKDKF</sequence>
<dbReference type="RefSeq" id="WP_226540891.1">
    <property type="nucleotide sequence ID" value="NZ_JAJAPW010000001.1"/>
</dbReference>
<dbReference type="Gene3D" id="1.20.1420.30">
    <property type="entry name" value="NCX, central ion-binding region"/>
    <property type="match status" value="1"/>
</dbReference>
<gene>
    <name evidence="7" type="ORF">LG649_03345</name>
</gene>
<organism evidence="7 8">
    <name type="scientific">Neotamlana laminarinivorans</name>
    <dbReference type="NCBI Taxonomy" id="2883124"/>
    <lineage>
        <taxon>Bacteria</taxon>
        <taxon>Pseudomonadati</taxon>
        <taxon>Bacteroidota</taxon>
        <taxon>Flavobacteriia</taxon>
        <taxon>Flavobacteriales</taxon>
        <taxon>Flavobacteriaceae</taxon>
        <taxon>Neotamlana</taxon>
    </lineage>
</organism>
<feature type="transmembrane region" description="Helical" evidence="5">
    <location>
        <begin position="299"/>
        <end position="315"/>
    </location>
</feature>
<feature type="transmembrane region" description="Helical" evidence="5">
    <location>
        <begin position="123"/>
        <end position="143"/>
    </location>
</feature>
<dbReference type="Pfam" id="PF01699">
    <property type="entry name" value="Na_Ca_ex"/>
    <property type="match status" value="2"/>
</dbReference>
<dbReference type="InterPro" id="IPR044880">
    <property type="entry name" value="NCX_ion-bd_dom_sf"/>
</dbReference>
<dbReference type="EMBL" id="JAJAPW010000001">
    <property type="protein sequence ID" value="MCB4797862.1"/>
    <property type="molecule type" value="Genomic_DNA"/>
</dbReference>
<evidence type="ECO:0000256" key="4">
    <source>
        <dbReference type="ARBA" id="ARBA00023136"/>
    </source>
</evidence>
<dbReference type="InterPro" id="IPR004481">
    <property type="entry name" value="K/Na/Ca-exchanger"/>
</dbReference>
<proteinExistence type="predicted"/>
<evidence type="ECO:0000256" key="3">
    <source>
        <dbReference type="ARBA" id="ARBA00022989"/>
    </source>
</evidence>
<dbReference type="GO" id="GO:0008273">
    <property type="term" value="F:calcium, potassium:sodium antiporter activity"/>
    <property type="evidence" value="ECO:0007669"/>
    <property type="project" value="TreeGrafter"/>
</dbReference>
<dbReference type="AlphaFoldDB" id="A0A9X1L338"/>
<name>A0A9X1L338_9FLAO</name>
<dbReference type="GO" id="GO:0005262">
    <property type="term" value="F:calcium channel activity"/>
    <property type="evidence" value="ECO:0007669"/>
    <property type="project" value="TreeGrafter"/>
</dbReference>
<feature type="transmembrane region" description="Helical" evidence="5">
    <location>
        <begin position="203"/>
        <end position="227"/>
    </location>
</feature>
<feature type="transmembrane region" description="Helical" evidence="5">
    <location>
        <begin position="271"/>
        <end position="287"/>
    </location>
</feature>
<keyword evidence="4 5" id="KW-0472">Membrane</keyword>
<evidence type="ECO:0000313" key="7">
    <source>
        <dbReference type="EMBL" id="MCB4797862.1"/>
    </source>
</evidence>
<dbReference type="NCBIfam" id="TIGR00367">
    <property type="entry name" value="calcium/sodium antiporter"/>
    <property type="match status" value="1"/>
</dbReference>
<keyword evidence="2 5" id="KW-0812">Transmembrane</keyword>
<evidence type="ECO:0000256" key="2">
    <source>
        <dbReference type="ARBA" id="ARBA00022692"/>
    </source>
</evidence>
<feature type="transmembrane region" description="Helical" evidence="5">
    <location>
        <begin position="239"/>
        <end position="259"/>
    </location>
</feature>
<feature type="domain" description="Sodium/calcium exchanger membrane region" evidence="6">
    <location>
        <begin position="2"/>
        <end position="143"/>
    </location>
</feature>
<evidence type="ECO:0000259" key="6">
    <source>
        <dbReference type="Pfam" id="PF01699"/>
    </source>
</evidence>
<reference evidence="7" key="1">
    <citation type="submission" date="2021-10" db="EMBL/GenBank/DDBJ databases">
        <title>Tamlana sargassums sp. nov., and Tamlana laminarinivorans sp. nov., two new bacteria isolated from the brown alga.</title>
        <authorList>
            <person name="Li J."/>
        </authorList>
    </citation>
    <scope>NUCLEOTIDE SEQUENCE</scope>
    <source>
        <strain evidence="7">PT2-4</strain>
    </source>
</reference>
<feature type="transmembrane region" description="Helical" evidence="5">
    <location>
        <begin position="76"/>
        <end position="94"/>
    </location>
</feature>
<evidence type="ECO:0000256" key="5">
    <source>
        <dbReference type="SAM" id="Phobius"/>
    </source>
</evidence>
<accession>A0A9X1L338</accession>